<evidence type="ECO:0000259" key="8">
    <source>
        <dbReference type="Pfam" id="PF09335"/>
    </source>
</evidence>
<comment type="subcellular location">
    <subcellularLocation>
        <location evidence="1">Cell membrane</location>
        <topology evidence="1">Multi-pass membrane protein</topology>
    </subcellularLocation>
</comment>
<keyword evidence="4 7" id="KW-0812">Transmembrane</keyword>
<evidence type="ECO:0000256" key="3">
    <source>
        <dbReference type="ARBA" id="ARBA00022475"/>
    </source>
</evidence>
<organism evidence="9 10">
    <name type="scientific">Branchiibius cervicis</name>
    <dbReference type="NCBI Taxonomy" id="908252"/>
    <lineage>
        <taxon>Bacteria</taxon>
        <taxon>Bacillati</taxon>
        <taxon>Actinomycetota</taxon>
        <taxon>Actinomycetes</taxon>
        <taxon>Micrococcales</taxon>
        <taxon>Dermacoccaceae</taxon>
        <taxon>Branchiibius</taxon>
    </lineage>
</organism>
<keyword evidence="3" id="KW-1003">Cell membrane</keyword>
<name>A0ABW2ATW7_9MICO</name>
<evidence type="ECO:0000256" key="1">
    <source>
        <dbReference type="ARBA" id="ARBA00004651"/>
    </source>
</evidence>
<evidence type="ECO:0000256" key="5">
    <source>
        <dbReference type="ARBA" id="ARBA00022989"/>
    </source>
</evidence>
<comment type="caution">
    <text evidence="9">The sequence shown here is derived from an EMBL/GenBank/DDBJ whole genome shotgun (WGS) entry which is preliminary data.</text>
</comment>
<dbReference type="PANTHER" id="PTHR42709:SF6">
    <property type="entry name" value="UNDECAPRENYL PHOSPHATE TRANSPORTER A"/>
    <property type="match status" value="1"/>
</dbReference>
<keyword evidence="5 7" id="KW-1133">Transmembrane helix</keyword>
<feature type="transmembrane region" description="Helical" evidence="7">
    <location>
        <begin position="139"/>
        <end position="162"/>
    </location>
</feature>
<proteinExistence type="inferred from homology"/>
<dbReference type="PANTHER" id="PTHR42709">
    <property type="entry name" value="ALKALINE PHOSPHATASE LIKE PROTEIN"/>
    <property type="match status" value="1"/>
</dbReference>
<dbReference type="Pfam" id="PF09335">
    <property type="entry name" value="VTT_dom"/>
    <property type="match status" value="1"/>
</dbReference>
<dbReference type="RefSeq" id="WP_377822879.1">
    <property type="nucleotide sequence ID" value="NZ_JBHSWJ010000002.1"/>
</dbReference>
<feature type="transmembrane region" description="Helical" evidence="7">
    <location>
        <begin position="29"/>
        <end position="46"/>
    </location>
</feature>
<protein>
    <submittedName>
        <fullName evidence="9">DedA family protein</fullName>
    </submittedName>
</protein>
<accession>A0ABW2ATW7</accession>
<evidence type="ECO:0000256" key="4">
    <source>
        <dbReference type="ARBA" id="ARBA00022692"/>
    </source>
</evidence>
<evidence type="ECO:0000256" key="2">
    <source>
        <dbReference type="ARBA" id="ARBA00010792"/>
    </source>
</evidence>
<sequence>MTSDSSAAKREWWDDPKLPWSGKPSRKELWCWSAIALVGVYGLVMIPLRPLILGLNTWALAAVTGSNIAMVDIGAKAALGQTHFWWLGLLMAALTSIKFDWIWWWAGRLWGHNLIEVISGRSRWAARTGRYAEHLARRFGSLAMIACWFVPFLPSAIVYAFVGDVGMRLRKFLLLDFIAAVLYRGLWMYLGFLIGQPAKDFVDLLAKYSFYISIAAVVLVVGSVMWRNSRGGGAQVLSEDAIASDIAVDEVRQGLREEHDEEDESGDRRTLES</sequence>
<keyword evidence="10" id="KW-1185">Reference proteome</keyword>
<keyword evidence="6 7" id="KW-0472">Membrane</keyword>
<feature type="transmembrane region" description="Helical" evidence="7">
    <location>
        <begin position="208"/>
        <end position="226"/>
    </location>
</feature>
<reference evidence="10" key="1">
    <citation type="journal article" date="2019" name="Int. J. Syst. Evol. Microbiol.">
        <title>The Global Catalogue of Microorganisms (GCM) 10K type strain sequencing project: providing services to taxonomists for standard genome sequencing and annotation.</title>
        <authorList>
            <consortium name="The Broad Institute Genomics Platform"/>
            <consortium name="The Broad Institute Genome Sequencing Center for Infectious Disease"/>
            <person name="Wu L."/>
            <person name="Ma J."/>
        </authorList>
    </citation>
    <scope>NUCLEOTIDE SEQUENCE [LARGE SCALE GENOMIC DNA]</scope>
    <source>
        <strain evidence="10">NBRC 106593</strain>
    </source>
</reference>
<evidence type="ECO:0000256" key="6">
    <source>
        <dbReference type="ARBA" id="ARBA00023136"/>
    </source>
</evidence>
<dbReference type="EMBL" id="JBHSWJ010000002">
    <property type="protein sequence ID" value="MFC6714459.1"/>
    <property type="molecule type" value="Genomic_DNA"/>
</dbReference>
<dbReference type="Proteomes" id="UP001596356">
    <property type="component" value="Unassembled WGS sequence"/>
</dbReference>
<feature type="transmembrane region" description="Helical" evidence="7">
    <location>
        <begin position="83"/>
        <end position="104"/>
    </location>
</feature>
<gene>
    <name evidence="9" type="ORF">ACFQBT_11770</name>
</gene>
<feature type="transmembrane region" description="Helical" evidence="7">
    <location>
        <begin position="174"/>
        <end position="196"/>
    </location>
</feature>
<evidence type="ECO:0000256" key="7">
    <source>
        <dbReference type="SAM" id="Phobius"/>
    </source>
</evidence>
<evidence type="ECO:0000313" key="9">
    <source>
        <dbReference type="EMBL" id="MFC6714459.1"/>
    </source>
</evidence>
<evidence type="ECO:0000313" key="10">
    <source>
        <dbReference type="Proteomes" id="UP001596356"/>
    </source>
</evidence>
<comment type="similarity">
    <text evidence="2">Belongs to the DedA family.</text>
</comment>
<feature type="domain" description="VTT" evidence="8">
    <location>
        <begin position="78"/>
        <end position="191"/>
    </location>
</feature>
<feature type="transmembrane region" description="Helical" evidence="7">
    <location>
        <begin position="52"/>
        <end position="71"/>
    </location>
</feature>
<dbReference type="InterPro" id="IPR032816">
    <property type="entry name" value="VTT_dom"/>
</dbReference>
<dbReference type="InterPro" id="IPR051311">
    <property type="entry name" value="DedA_domain"/>
</dbReference>